<evidence type="ECO:0000313" key="2">
    <source>
        <dbReference type="EMBL" id="KWS04836.1"/>
    </source>
</evidence>
<gene>
    <name evidence="2" type="ORF">AZ78_2386</name>
</gene>
<evidence type="ECO:0000313" key="3">
    <source>
        <dbReference type="Proteomes" id="UP000023435"/>
    </source>
</evidence>
<dbReference type="Pfam" id="PF18299">
    <property type="entry name" value="R2K_2"/>
    <property type="match status" value="1"/>
</dbReference>
<dbReference type="EMBL" id="JAJA02000001">
    <property type="protein sequence ID" value="KWS04836.1"/>
    <property type="molecule type" value="Genomic_DNA"/>
</dbReference>
<dbReference type="Proteomes" id="UP000023435">
    <property type="component" value="Unassembled WGS sequence"/>
</dbReference>
<protein>
    <recommendedName>
        <fullName evidence="1">ATP-grasp domain-containing protein</fullName>
    </recommendedName>
</protein>
<dbReference type="OrthoDB" id="654524at2"/>
<dbReference type="RefSeq" id="WP_051546743.1">
    <property type="nucleotide sequence ID" value="NZ_JAJA02000001.1"/>
</dbReference>
<accession>A0A125MMY1</accession>
<proteinExistence type="predicted"/>
<comment type="caution">
    <text evidence="2">The sequence shown here is derived from an EMBL/GenBank/DDBJ whole genome shotgun (WGS) entry which is preliminary data.</text>
</comment>
<reference evidence="2 3" key="1">
    <citation type="journal article" date="2014" name="Genome Announc.">
        <title>Draft Genome Sequence of Lysobacter capsici AZ78, a Bacterium Antagonistic to Plant-Pathogenic Oomycetes.</title>
        <authorList>
            <person name="Puopolo G."/>
            <person name="Sonego P."/>
            <person name="Engelen K."/>
            <person name="Pertot I."/>
        </authorList>
    </citation>
    <scope>NUCLEOTIDE SEQUENCE [LARGE SCALE GENOMIC DNA]</scope>
    <source>
        <strain evidence="2 3">AZ78</strain>
    </source>
</reference>
<feature type="domain" description="ATP-grasp" evidence="1">
    <location>
        <begin position="86"/>
        <end position="237"/>
    </location>
</feature>
<dbReference type="AlphaFoldDB" id="A0A125MMY1"/>
<sequence length="261" mass="29335">MFQIAYIESRGNGPLGEEETRVVGELQRRGVAMKFFTRKQIDRRRLPLDERSFVMGAMPAMLGAIRQLGTEVPPPNDYPRVLRDLLRREVWQSTLGEIEQRIWDDRQQPVFVKPAERIKTFTGRVFESNADLYFLGSASRRQKVWCSQVVKWRSEFRAYVIGTQVVALDPYDGDAQLVPCARTIAEAVRAFRDSGEAPAAYAIDFGVLADGRTALIEVNDGYALGAYRIAAAPYTDLLLARWAELLAGRRVPAREAALPAG</sequence>
<name>A0A125MMY1_9GAMM</name>
<keyword evidence="3" id="KW-1185">Reference proteome</keyword>
<evidence type="ECO:0000259" key="1">
    <source>
        <dbReference type="Pfam" id="PF18299"/>
    </source>
</evidence>
<organism evidence="2 3">
    <name type="scientific">Lysobacter capsici AZ78</name>
    <dbReference type="NCBI Taxonomy" id="1444315"/>
    <lineage>
        <taxon>Bacteria</taxon>
        <taxon>Pseudomonadati</taxon>
        <taxon>Pseudomonadota</taxon>
        <taxon>Gammaproteobacteria</taxon>
        <taxon>Lysobacterales</taxon>
        <taxon>Lysobacteraceae</taxon>
        <taxon>Lysobacter</taxon>
    </lineage>
</organism>
<dbReference type="InterPro" id="IPR041261">
    <property type="entry name" value="R2K_2"/>
</dbReference>